<dbReference type="EMBL" id="MU003509">
    <property type="protein sequence ID" value="KAF2469949.1"/>
    <property type="molecule type" value="Genomic_DNA"/>
</dbReference>
<organism evidence="1 2">
    <name type="scientific">Lindgomyces ingoldianus</name>
    <dbReference type="NCBI Taxonomy" id="673940"/>
    <lineage>
        <taxon>Eukaryota</taxon>
        <taxon>Fungi</taxon>
        <taxon>Dikarya</taxon>
        <taxon>Ascomycota</taxon>
        <taxon>Pezizomycotina</taxon>
        <taxon>Dothideomycetes</taxon>
        <taxon>Pleosporomycetidae</taxon>
        <taxon>Pleosporales</taxon>
        <taxon>Lindgomycetaceae</taxon>
        <taxon>Lindgomyces</taxon>
    </lineage>
</organism>
<reference evidence="1" key="1">
    <citation type="journal article" date="2020" name="Stud. Mycol.">
        <title>101 Dothideomycetes genomes: a test case for predicting lifestyles and emergence of pathogens.</title>
        <authorList>
            <person name="Haridas S."/>
            <person name="Albert R."/>
            <person name="Binder M."/>
            <person name="Bloem J."/>
            <person name="Labutti K."/>
            <person name="Salamov A."/>
            <person name="Andreopoulos B."/>
            <person name="Baker S."/>
            <person name="Barry K."/>
            <person name="Bills G."/>
            <person name="Bluhm B."/>
            <person name="Cannon C."/>
            <person name="Castanera R."/>
            <person name="Culley D."/>
            <person name="Daum C."/>
            <person name="Ezra D."/>
            <person name="Gonzalez J."/>
            <person name="Henrissat B."/>
            <person name="Kuo A."/>
            <person name="Liang C."/>
            <person name="Lipzen A."/>
            <person name="Lutzoni F."/>
            <person name="Magnuson J."/>
            <person name="Mondo S."/>
            <person name="Nolan M."/>
            <person name="Ohm R."/>
            <person name="Pangilinan J."/>
            <person name="Park H.-J."/>
            <person name="Ramirez L."/>
            <person name="Alfaro M."/>
            <person name="Sun H."/>
            <person name="Tritt A."/>
            <person name="Yoshinaga Y."/>
            <person name="Zwiers L.-H."/>
            <person name="Turgeon B."/>
            <person name="Goodwin S."/>
            <person name="Spatafora J."/>
            <person name="Crous P."/>
            <person name="Grigoriev I."/>
        </authorList>
    </citation>
    <scope>NUCLEOTIDE SEQUENCE</scope>
    <source>
        <strain evidence="1">ATCC 200398</strain>
    </source>
</reference>
<name>A0ACB6QSI4_9PLEO</name>
<accession>A0ACB6QSI4</accession>
<sequence>MEESSDYCRSLVGNAELSTQLSGQTPGIFHPALCCRDDVEVTDSTLAVMLGLILHPVTKAGKGKNGRPKQCRSCNRVFYGQLSDVDEALGAEARDETMKTTQGTDLRIVQSFETGDIHRGSDQLEVAITASVCLDPHRREKLGGKLKLAQEECRREKGTERGTEILEARRILVEMGFVMLRINENGARERMISERASRCDQIGQKPGTFCFEAQTCYAASEPPQI</sequence>
<comment type="caution">
    <text evidence="1">The sequence shown here is derived from an EMBL/GenBank/DDBJ whole genome shotgun (WGS) entry which is preliminary data.</text>
</comment>
<dbReference type="Proteomes" id="UP000799755">
    <property type="component" value="Unassembled WGS sequence"/>
</dbReference>
<proteinExistence type="predicted"/>
<evidence type="ECO:0000313" key="2">
    <source>
        <dbReference type="Proteomes" id="UP000799755"/>
    </source>
</evidence>
<evidence type="ECO:0000313" key="1">
    <source>
        <dbReference type="EMBL" id="KAF2469949.1"/>
    </source>
</evidence>
<protein>
    <submittedName>
        <fullName evidence="1">Uncharacterized protein</fullName>
    </submittedName>
</protein>
<keyword evidence="2" id="KW-1185">Reference proteome</keyword>
<gene>
    <name evidence="1" type="ORF">BDR25DRAFT_355676</name>
</gene>